<dbReference type="Gene3D" id="1.10.620.20">
    <property type="entry name" value="Ribonucleotide Reductase, subunit A"/>
    <property type="match status" value="1"/>
</dbReference>
<evidence type="ECO:0000256" key="6">
    <source>
        <dbReference type="ARBA" id="ARBA00022528"/>
    </source>
</evidence>
<dbReference type="InterPro" id="IPR005067">
    <property type="entry name" value="Fatty_acid_desaturase-2"/>
</dbReference>
<sequence>MALVLNSFNFHSLPSIFPLPSIRTPRSPKFSMTSTIFSNTKVEKCLGHPNEFNVNKACPVPPKKVEIFKSMEDWAKNNVLTILKPVEECWQPQDFLPDLASDGFIEQVYELRERTRDIPDEYFVALVGDMITEEALLTYQTRINSTEIFHDETGVDNTPWAIWTRAWSAEENRHGDLLNKYLFLSGRVDMKQIEKTTQYLIRSGTYLRILKDCILSPSPPQSIYNNNNNNNNNNFTKAGLGLS</sequence>
<dbReference type="SUPFAM" id="SSF47240">
    <property type="entry name" value="Ferritin-like"/>
    <property type="match status" value="1"/>
</dbReference>
<evidence type="ECO:0000313" key="15">
    <source>
        <dbReference type="EMBL" id="KAK9997504.1"/>
    </source>
</evidence>
<keyword evidence="13" id="KW-0443">Lipid metabolism</keyword>
<keyword evidence="10" id="KW-0809">Transit peptide</keyword>
<dbReference type="EMBL" id="JAZDWU010000007">
    <property type="protein sequence ID" value="KAK9997504.1"/>
    <property type="molecule type" value="Genomic_DNA"/>
</dbReference>
<keyword evidence="16" id="KW-1185">Reference proteome</keyword>
<dbReference type="GO" id="GO:0009570">
    <property type="term" value="C:chloroplast stroma"/>
    <property type="evidence" value="ECO:0007669"/>
    <property type="project" value="TreeGrafter"/>
</dbReference>
<keyword evidence="6" id="KW-0150">Chloroplast</keyword>
<evidence type="ECO:0000256" key="12">
    <source>
        <dbReference type="ARBA" id="ARBA00023004"/>
    </source>
</evidence>
<dbReference type="Pfam" id="PF03405">
    <property type="entry name" value="FA_desaturase_2"/>
    <property type="match status" value="1"/>
</dbReference>
<comment type="pathway">
    <text evidence="3">Lipid metabolism; fatty acid metabolism.</text>
</comment>
<dbReference type="InterPro" id="IPR012348">
    <property type="entry name" value="RNR-like"/>
</dbReference>
<keyword evidence="7" id="KW-0934">Plastid</keyword>
<evidence type="ECO:0000256" key="7">
    <source>
        <dbReference type="ARBA" id="ARBA00022640"/>
    </source>
</evidence>
<keyword evidence="11" id="KW-0560">Oxidoreductase</keyword>
<evidence type="ECO:0008006" key="17">
    <source>
        <dbReference type="Google" id="ProtNLM"/>
    </source>
</evidence>
<gene>
    <name evidence="15" type="ORF">SO802_022190</name>
</gene>
<dbReference type="PANTHER" id="PTHR31155">
    <property type="entry name" value="ACYL- ACYL-CARRIER-PROTEIN DESATURASE-RELATED"/>
    <property type="match status" value="1"/>
</dbReference>
<protein>
    <recommendedName>
        <fullName evidence="17">Stearoyl-[acyl-carrier-protein] 9-desaturase</fullName>
    </recommendedName>
</protein>
<name>A0AAW2CLB5_9ROSI</name>
<dbReference type="InterPro" id="IPR009078">
    <property type="entry name" value="Ferritin-like_SF"/>
</dbReference>
<evidence type="ECO:0000256" key="14">
    <source>
        <dbReference type="ARBA" id="ARBA00023160"/>
    </source>
</evidence>
<keyword evidence="8" id="KW-0479">Metal-binding</keyword>
<comment type="subcellular location">
    <subcellularLocation>
        <location evidence="2">Plastid</location>
        <location evidence="2">Chloroplast</location>
    </subcellularLocation>
</comment>
<dbReference type="PANTHER" id="PTHR31155:SF27">
    <property type="entry name" value="STEAROYL-[ACYL-CARRIER-PROTEIN] 9-DESATURASE 5, CHLOROPLASTIC"/>
    <property type="match status" value="1"/>
</dbReference>
<evidence type="ECO:0000256" key="4">
    <source>
        <dbReference type="ARBA" id="ARBA00008749"/>
    </source>
</evidence>
<evidence type="ECO:0000256" key="5">
    <source>
        <dbReference type="ARBA" id="ARBA00022516"/>
    </source>
</evidence>
<keyword evidence="12" id="KW-0408">Iron</keyword>
<evidence type="ECO:0000256" key="8">
    <source>
        <dbReference type="ARBA" id="ARBA00022723"/>
    </source>
</evidence>
<evidence type="ECO:0000256" key="9">
    <source>
        <dbReference type="ARBA" id="ARBA00022832"/>
    </source>
</evidence>
<evidence type="ECO:0000313" key="16">
    <source>
        <dbReference type="Proteomes" id="UP001459277"/>
    </source>
</evidence>
<comment type="caution">
    <text evidence="15">The sequence shown here is derived from an EMBL/GenBank/DDBJ whole genome shotgun (WGS) entry which is preliminary data.</text>
</comment>
<dbReference type="GO" id="GO:0046872">
    <property type="term" value="F:metal ion binding"/>
    <property type="evidence" value="ECO:0007669"/>
    <property type="project" value="UniProtKB-KW"/>
</dbReference>
<evidence type="ECO:0000256" key="13">
    <source>
        <dbReference type="ARBA" id="ARBA00023098"/>
    </source>
</evidence>
<proteinExistence type="inferred from homology"/>
<reference evidence="15 16" key="1">
    <citation type="submission" date="2024-01" db="EMBL/GenBank/DDBJ databases">
        <title>A telomere-to-telomere, gap-free genome of sweet tea (Lithocarpus litseifolius).</title>
        <authorList>
            <person name="Zhou J."/>
        </authorList>
    </citation>
    <scope>NUCLEOTIDE SEQUENCE [LARGE SCALE GENOMIC DNA]</scope>
    <source>
        <strain evidence="15">Zhou-2022a</strain>
        <tissue evidence="15">Leaf</tissue>
    </source>
</reference>
<keyword evidence="14" id="KW-0275">Fatty acid biosynthesis</keyword>
<comment type="cofactor">
    <cofactor evidence="1">
        <name>Fe(2+)</name>
        <dbReference type="ChEBI" id="CHEBI:29033"/>
    </cofactor>
</comment>
<organism evidence="15 16">
    <name type="scientific">Lithocarpus litseifolius</name>
    <dbReference type="NCBI Taxonomy" id="425828"/>
    <lineage>
        <taxon>Eukaryota</taxon>
        <taxon>Viridiplantae</taxon>
        <taxon>Streptophyta</taxon>
        <taxon>Embryophyta</taxon>
        <taxon>Tracheophyta</taxon>
        <taxon>Spermatophyta</taxon>
        <taxon>Magnoliopsida</taxon>
        <taxon>eudicotyledons</taxon>
        <taxon>Gunneridae</taxon>
        <taxon>Pentapetalae</taxon>
        <taxon>rosids</taxon>
        <taxon>fabids</taxon>
        <taxon>Fagales</taxon>
        <taxon>Fagaceae</taxon>
        <taxon>Lithocarpus</taxon>
    </lineage>
</organism>
<keyword evidence="9" id="KW-0276">Fatty acid metabolism</keyword>
<evidence type="ECO:0000256" key="3">
    <source>
        <dbReference type="ARBA" id="ARBA00004872"/>
    </source>
</evidence>
<dbReference type="AlphaFoldDB" id="A0AAW2CLB5"/>
<dbReference type="GO" id="GO:0045300">
    <property type="term" value="F:stearoyl-[ACP] desaturase activity"/>
    <property type="evidence" value="ECO:0007669"/>
    <property type="project" value="InterPro"/>
</dbReference>
<dbReference type="Proteomes" id="UP001459277">
    <property type="component" value="Unassembled WGS sequence"/>
</dbReference>
<evidence type="ECO:0000256" key="11">
    <source>
        <dbReference type="ARBA" id="ARBA00023002"/>
    </source>
</evidence>
<keyword evidence="5" id="KW-0444">Lipid biosynthesis</keyword>
<evidence type="ECO:0000256" key="2">
    <source>
        <dbReference type="ARBA" id="ARBA00004229"/>
    </source>
</evidence>
<evidence type="ECO:0000256" key="1">
    <source>
        <dbReference type="ARBA" id="ARBA00001954"/>
    </source>
</evidence>
<evidence type="ECO:0000256" key="10">
    <source>
        <dbReference type="ARBA" id="ARBA00022946"/>
    </source>
</evidence>
<comment type="similarity">
    <text evidence="4">Belongs to the fatty acid desaturase type 2 family.</text>
</comment>
<dbReference type="GO" id="GO:0006633">
    <property type="term" value="P:fatty acid biosynthetic process"/>
    <property type="evidence" value="ECO:0007669"/>
    <property type="project" value="UniProtKB-KW"/>
</dbReference>
<accession>A0AAW2CLB5</accession>